<evidence type="ECO:0000256" key="2">
    <source>
        <dbReference type="ARBA" id="ARBA00007965"/>
    </source>
</evidence>
<name>A0A5C5FTH2_9BASI</name>
<keyword evidence="6 8" id="KW-0472">Membrane</keyword>
<feature type="transmembrane region" description="Helical" evidence="8">
    <location>
        <begin position="452"/>
        <end position="474"/>
    </location>
</feature>
<dbReference type="Proteomes" id="UP000311382">
    <property type="component" value="Unassembled WGS sequence"/>
</dbReference>
<comment type="similarity">
    <text evidence="2">Belongs to the SLC29A/ENT transporter (TC 2.A.57) family.</text>
</comment>
<keyword evidence="10" id="KW-1185">Reference proteome</keyword>
<evidence type="ECO:0000256" key="5">
    <source>
        <dbReference type="ARBA" id="ARBA00022989"/>
    </source>
</evidence>
<feature type="region of interest" description="Disordered" evidence="7">
    <location>
        <begin position="1"/>
        <end position="96"/>
    </location>
</feature>
<feature type="compositionally biased region" description="Basic and acidic residues" evidence="7">
    <location>
        <begin position="73"/>
        <end position="82"/>
    </location>
</feature>
<evidence type="ECO:0000256" key="1">
    <source>
        <dbReference type="ARBA" id="ARBA00004141"/>
    </source>
</evidence>
<evidence type="ECO:0000256" key="8">
    <source>
        <dbReference type="SAM" id="Phobius"/>
    </source>
</evidence>
<evidence type="ECO:0000256" key="7">
    <source>
        <dbReference type="SAM" id="MobiDB-lite"/>
    </source>
</evidence>
<feature type="transmembrane region" description="Helical" evidence="8">
    <location>
        <begin position="486"/>
        <end position="511"/>
    </location>
</feature>
<dbReference type="PRINTS" id="PR01130">
    <property type="entry name" value="DERENTRNSPRT"/>
</dbReference>
<feature type="transmembrane region" description="Helical" evidence="8">
    <location>
        <begin position="246"/>
        <end position="268"/>
    </location>
</feature>
<evidence type="ECO:0000313" key="10">
    <source>
        <dbReference type="Proteomes" id="UP000311382"/>
    </source>
</evidence>
<dbReference type="GO" id="GO:0000329">
    <property type="term" value="C:fungal-type vacuole membrane"/>
    <property type="evidence" value="ECO:0007669"/>
    <property type="project" value="TreeGrafter"/>
</dbReference>
<evidence type="ECO:0000256" key="6">
    <source>
        <dbReference type="ARBA" id="ARBA00023136"/>
    </source>
</evidence>
<evidence type="ECO:0000256" key="3">
    <source>
        <dbReference type="ARBA" id="ARBA00022448"/>
    </source>
</evidence>
<keyword evidence="3" id="KW-0813">Transport</keyword>
<feature type="transmembrane region" description="Helical" evidence="8">
    <location>
        <begin position="380"/>
        <end position="400"/>
    </location>
</feature>
<feature type="transmembrane region" description="Helical" evidence="8">
    <location>
        <begin position="523"/>
        <end position="546"/>
    </location>
</feature>
<sequence>MFGPALTSAVHKARESAEETRATLSNELHTADRMRHEADELDADQAEEVIEDEYRPLMADESAEGQDGGSSDEGERTGERASRNGAKPRRRWDEGEDGETKVRRLEVWLAQGIFFVLGACILLSWNTTIVAGSYYGARLAGSPFEASFASFNALTFTTANLVFLAHANATQGKADLSRRISWSILVLAANLALFIISTKVKKIPPALFFAFLIVSSIILAASASYLQNAVVALSASFGPSYLNQILSGQGAIGFAVAMIQFVAAYGAVKNAPKEPSHDLVLIEDNSTFTSLLGNPLLVARAAAAPPEPVRQSAFTFFLTVGLFAAASFVCYIVLIRLPLYRLVIRASFDSDAQPNKPKDASSSSDSGVSLRVVERKVRHLGVAMFLVFGITLAVFPSITSTIVSVKSDDPDARILQRSELFVPLGFAVFAGGDWLGRVLPQWDKLAWTNWKALMACSIGRVVFVPLFLMCNQTAGGEGRAIIHSDLAFFAIMLVFAVTNGYFSTLIMLASVVEPSLEQDEVEVAATCLAFYLTSGLAVGSFLSFGVRGAICHCNPFV</sequence>
<feature type="transmembrane region" description="Helical" evidence="8">
    <location>
        <begin position="180"/>
        <end position="200"/>
    </location>
</feature>
<dbReference type="STRING" id="5288.A0A5C5FTH2"/>
<dbReference type="OrthoDB" id="10261753at2759"/>
<gene>
    <name evidence="9" type="ORF">DMC30DRAFT_412148</name>
</gene>
<feature type="transmembrane region" description="Helical" evidence="8">
    <location>
        <begin position="313"/>
        <end position="335"/>
    </location>
</feature>
<dbReference type="Pfam" id="PF01733">
    <property type="entry name" value="Nucleoside_tran"/>
    <property type="match status" value="1"/>
</dbReference>
<dbReference type="AlphaFoldDB" id="A0A5C5FTH2"/>
<organism evidence="9 10">
    <name type="scientific">Rhodotorula diobovata</name>
    <dbReference type="NCBI Taxonomy" id="5288"/>
    <lineage>
        <taxon>Eukaryota</taxon>
        <taxon>Fungi</taxon>
        <taxon>Dikarya</taxon>
        <taxon>Basidiomycota</taxon>
        <taxon>Pucciniomycotina</taxon>
        <taxon>Microbotryomycetes</taxon>
        <taxon>Sporidiobolales</taxon>
        <taxon>Sporidiobolaceae</taxon>
        <taxon>Rhodotorula</taxon>
    </lineage>
</organism>
<evidence type="ECO:0000313" key="9">
    <source>
        <dbReference type="EMBL" id="TNY19071.1"/>
    </source>
</evidence>
<feature type="compositionally biased region" description="Basic and acidic residues" evidence="7">
    <location>
        <begin position="29"/>
        <end position="38"/>
    </location>
</feature>
<comment type="subcellular location">
    <subcellularLocation>
        <location evidence="1">Membrane</location>
        <topology evidence="1">Multi-pass membrane protein</topology>
    </subcellularLocation>
</comment>
<accession>A0A5C5FTH2</accession>
<dbReference type="InterPro" id="IPR002259">
    <property type="entry name" value="Eqnu_transpt"/>
</dbReference>
<feature type="compositionally biased region" description="Basic and acidic residues" evidence="7">
    <location>
        <begin position="12"/>
        <end position="21"/>
    </location>
</feature>
<proteinExistence type="inferred from homology"/>
<dbReference type="PANTHER" id="PTHR10332">
    <property type="entry name" value="EQUILIBRATIVE NUCLEOSIDE TRANSPORTER"/>
    <property type="match status" value="1"/>
</dbReference>
<dbReference type="GO" id="GO:0005886">
    <property type="term" value="C:plasma membrane"/>
    <property type="evidence" value="ECO:0007669"/>
    <property type="project" value="TreeGrafter"/>
</dbReference>
<feature type="transmembrane region" description="Helical" evidence="8">
    <location>
        <begin position="113"/>
        <end position="136"/>
    </location>
</feature>
<dbReference type="GO" id="GO:0034257">
    <property type="term" value="F:nicotinamide riboside transmembrane transporter activity"/>
    <property type="evidence" value="ECO:0007669"/>
    <property type="project" value="TreeGrafter"/>
</dbReference>
<dbReference type="GO" id="GO:0015205">
    <property type="term" value="F:nucleobase transmembrane transporter activity"/>
    <property type="evidence" value="ECO:0007669"/>
    <property type="project" value="TreeGrafter"/>
</dbReference>
<feature type="transmembrane region" description="Helical" evidence="8">
    <location>
        <begin position="206"/>
        <end position="226"/>
    </location>
</feature>
<keyword evidence="5 8" id="KW-1133">Transmembrane helix</keyword>
<evidence type="ECO:0000256" key="4">
    <source>
        <dbReference type="ARBA" id="ARBA00022692"/>
    </source>
</evidence>
<reference evidence="9 10" key="1">
    <citation type="submission" date="2019-03" db="EMBL/GenBank/DDBJ databases">
        <title>Rhodosporidium diobovatum UCD-FST 08-225 genome sequencing, assembly, and annotation.</title>
        <authorList>
            <person name="Fakankun I.U."/>
            <person name="Fristensky B."/>
            <person name="Levin D.B."/>
        </authorList>
    </citation>
    <scope>NUCLEOTIDE SEQUENCE [LARGE SCALE GENOMIC DNA]</scope>
    <source>
        <strain evidence="9 10">UCD-FST 08-225</strain>
    </source>
</reference>
<feature type="compositionally biased region" description="Acidic residues" evidence="7">
    <location>
        <begin position="39"/>
        <end position="51"/>
    </location>
</feature>
<protein>
    <submittedName>
        <fullName evidence="9">Nucleoside transporter</fullName>
    </submittedName>
</protein>
<dbReference type="PANTHER" id="PTHR10332:SF88">
    <property type="entry name" value="EQUILIBRATIVE NUCLEOSIDE TRANSPORTER 1, ISOFORM A"/>
    <property type="match status" value="1"/>
</dbReference>
<feature type="transmembrane region" description="Helical" evidence="8">
    <location>
        <begin position="148"/>
        <end position="168"/>
    </location>
</feature>
<dbReference type="EMBL" id="SOZI01000109">
    <property type="protein sequence ID" value="TNY19071.1"/>
    <property type="molecule type" value="Genomic_DNA"/>
</dbReference>
<comment type="caution">
    <text evidence="9">The sequence shown here is derived from an EMBL/GenBank/DDBJ whole genome shotgun (WGS) entry which is preliminary data.</text>
</comment>
<keyword evidence="4 8" id="KW-0812">Transmembrane</keyword>